<sequence length="51" mass="5358">MTPQKPSKVTTTQPQVKNLSNTGSNVTILAIVAVIALVAGGALVLVRRRMN</sequence>
<keyword evidence="5" id="KW-0812">Transmembrane</keyword>
<keyword evidence="2" id="KW-0964">Secreted</keyword>
<name>A0A6N2V7R7_9BIFI</name>
<evidence type="ECO:0000259" key="6">
    <source>
        <dbReference type="Pfam" id="PF00746"/>
    </source>
</evidence>
<keyword evidence="5" id="KW-1133">Transmembrane helix</keyword>
<evidence type="ECO:0000313" key="9">
    <source>
        <dbReference type="Proteomes" id="UP000429211"/>
    </source>
</evidence>
<dbReference type="EMBL" id="WDPD01000001">
    <property type="protein sequence ID" value="KAB7462626.1"/>
    <property type="molecule type" value="Genomic_DNA"/>
</dbReference>
<dbReference type="NCBIfam" id="TIGR01167">
    <property type="entry name" value="LPXTG_anchor"/>
    <property type="match status" value="1"/>
</dbReference>
<dbReference type="RefSeq" id="WP_081294592.1">
    <property type="nucleotide sequence ID" value="NZ_BCYE01000016.1"/>
</dbReference>
<reference evidence="7 9" key="1">
    <citation type="journal article" date="2019" name="Nat. Med.">
        <title>A library of human gut bacterial isolates paired with longitudinal multiomics data enables mechanistic microbiome research.</title>
        <authorList>
            <person name="Poyet M."/>
            <person name="Groussin M."/>
            <person name="Gibbons S.M."/>
            <person name="Avila-Pacheco J."/>
            <person name="Jiang X."/>
            <person name="Kearney S.M."/>
            <person name="Perrotta A.R."/>
            <person name="Berdy B."/>
            <person name="Zhao S."/>
            <person name="Lieberman T.D."/>
            <person name="Swanson P.K."/>
            <person name="Smith M."/>
            <person name="Roesemann S."/>
            <person name="Alexander J.E."/>
            <person name="Rich S.A."/>
            <person name="Livny J."/>
            <person name="Vlamakis H."/>
            <person name="Clish C."/>
            <person name="Bullock K."/>
            <person name="Deik A."/>
            <person name="Scott J."/>
            <person name="Pierce K.A."/>
            <person name="Xavier R.J."/>
            <person name="Alm E.J."/>
        </authorList>
    </citation>
    <scope>NUCLEOTIDE SEQUENCE [LARGE SCALE GENOMIC DNA]</scope>
    <source>
        <strain evidence="7 9">BIOML-A2</strain>
    </source>
</reference>
<gene>
    <name evidence="8" type="ORF">BDLFYP24_00663</name>
    <name evidence="7" type="ORF">GBB04_02335</name>
</gene>
<proteinExistence type="predicted"/>
<evidence type="ECO:0000256" key="5">
    <source>
        <dbReference type="SAM" id="Phobius"/>
    </source>
</evidence>
<evidence type="ECO:0000313" key="8">
    <source>
        <dbReference type="EMBL" id="VYT22986.1"/>
    </source>
</evidence>
<feature type="domain" description="Gram-positive cocci surface proteins LPxTG" evidence="6">
    <location>
        <begin position="21"/>
        <end position="49"/>
    </location>
</feature>
<protein>
    <submittedName>
        <fullName evidence="7">LPXTG cell wall anchor domain-containing protein</fullName>
    </submittedName>
</protein>
<keyword evidence="5" id="KW-0472">Membrane</keyword>
<organism evidence="8">
    <name type="scientific">Bifidobacterium dentium</name>
    <dbReference type="NCBI Taxonomy" id="1689"/>
    <lineage>
        <taxon>Bacteria</taxon>
        <taxon>Bacillati</taxon>
        <taxon>Actinomycetota</taxon>
        <taxon>Actinomycetes</taxon>
        <taxon>Bifidobacteriales</taxon>
        <taxon>Bifidobacteriaceae</taxon>
        <taxon>Bifidobacterium</taxon>
    </lineage>
</organism>
<evidence type="ECO:0000256" key="3">
    <source>
        <dbReference type="ARBA" id="ARBA00022729"/>
    </source>
</evidence>
<feature type="transmembrane region" description="Helical" evidence="5">
    <location>
        <begin position="26"/>
        <end position="46"/>
    </location>
</feature>
<evidence type="ECO:0000313" key="7">
    <source>
        <dbReference type="EMBL" id="KAB7462626.1"/>
    </source>
</evidence>
<reference evidence="8" key="2">
    <citation type="submission" date="2019-11" db="EMBL/GenBank/DDBJ databases">
        <authorList>
            <person name="Feng L."/>
        </authorList>
    </citation>
    <scope>NUCLEOTIDE SEQUENCE</scope>
    <source>
        <strain evidence="8">BdentiumLFYP24</strain>
    </source>
</reference>
<keyword evidence="3" id="KW-0732">Signal</keyword>
<dbReference type="Pfam" id="PF00746">
    <property type="entry name" value="Gram_pos_anchor"/>
    <property type="match status" value="1"/>
</dbReference>
<keyword evidence="4" id="KW-0572">Peptidoglycan-anchor</keyword>
<evidence type="ECO:0000256" key="1">
    <source>
        <dbReference type="ARBA" id="ARBA00022512"/>
    </source>
</evidence>
<dbReference type="InterPro" id="IPR019931">
    <property type="entry name" value="LPXTG_anchor"/>
</dbReference>
<keyword evidence="1" id="KW-0134">Cell wall</keyword>
<evidence type="ECO:0000256" key="4">
    <source>
        <dbReference type="ARBA" id="ARBA00023088"/>
    </source>
</evidence>
<dbReference type="AlphaFoldDB" id="A0A6N2V7R7"/>
<dbReference type="EMBL" id="CACRSP010000015">
    <property type="protein sequence ID" value="VYT22986.1"/>
    <property type="molecule type" value="Genomic_DNA"/>
</dbReference>
<dbReference type="Proteomes" id="UP000429211">
    <property type="component" value="Unassembled WGS sequence"/>
</dbReference>
<evidence type="ECO:0000256" key="2">
    <source>
        <dbReference type="ARBA" id="ARBA00022525"/>
    </source>
</evidence>
<accession>A0A6N2V7R7</accession>